<dbReference type="PROSITE" id="PS00138">
    <property type="entry name" value="SUBTILASE_SER"/>
    <property type="match status" value="1"/>
</dbReference>
<protein>
    <recommendedName>
        <fullName evidence="11">Peptidase S8/S53 domain-containing protein</fullName>
    </recommendedName>
</protein>
<dbReference type="Gene3D" id="3.30.70.80">
    <property type="entry name" value="Peptidase S8 propeptide/proteinase inhibitor I9"/>
    <property type="match status" value="1"/>
</dbReference>
<dbReference type="FunFam" id="3.40.50.200:FF:000007">
    <property type="entry name" value="Subtilisin-like serine protease"/>
    <property type="match status" value="1"/>
</dbReference>
<evidence type="ECO:0000256" key="5">
    <source>
        <dbReference type="PROSITE-ProRule" id="PRU01240"/>
    </source>
</evidence>
<evidence type="ECO:0000313" key="9">
    <source>
        <dbReference type="EMBL" id="KDQ17084.1"/>
    </source>
</evidence>
<dbReference type="PANTHER" id="PTHR43806">
    <property type="entry name" value="PEPTIDASE S8"/>
    <property type="match status" value="1"/>
</dbReference>
<feature type="domain" description="Inhibitor I9" evidence="8">
    <location>
        <begin position="38"/>
        <end position="105"/>
    </location>
</feature>
<dbReference type="InterPro" id="IPR023828">
    <property type="entry name" value="Peptidase_S8_Ser-AS"/>
</dbReference>
<name>A0A067MNF2_BOTB1</name>
<feature type="active site" description="Charge relay system" evidence="5">
    <location>
        <position position="331"/>
    </location>
</feature>
<dbReference type="Gene3D" id="3.40.50.200">
    <property type="entry name" value="Peptidase S8/S53 domain"/>
    <property type="match status" value="1"/>
</dbReference>
<dbReference type="InterPro" id="IPR010259">
    <property type="entry name" value="S8pro/Inhibitor_I9"/>
</dbReference>
<dbReference type="PROSITE" id="PS51892">
    <property type="entry name" value="SUBTILASE"/>
    <property type="match status" value="1"/>
</dbReference>
<dbReference type="InterPro" id="IPR050131">
    <property type="entry name" value="Peptidase_S8_subtilisin-like"/>
</dbReference>
<dbReference type="InterPro" id="IPR000209">
    <property type="entry name" value="Peptidase_S8/S53_dom"/>
</dbReference>
<evidence type="ECO:0000256" key="3">
    <source>
        <dbReference type="ARBA" id="ARBA00022801"/>
    </source>
</evidence>
<dbReference type="SUPFAM" id="SSF54897">
    <property type="entry name" value="Protease propeptides/inhibitors"/>
    <property type="match status" value="1"/>
</dbReference>
<dbReference type="PANTHER" id="PTHR43806:SF66">
    <property type="entry name" value="SERIN ENDOPEPTIDASE"/>
    <property type="match status" value="1"/>
</dbReference>
<dbReference type="InParanoid" id="A0A067MNF2"/>
<dbReference type="Proteomes" id="UP000027195">
    <property type="component" value="Unassembled WGS sequence"/>
</dbReference>
<evidence type="ECO:0000256" key="4">
    <source>
        <dbReference type="ARBA" id="ARBA00022825"/>
    </source>
</evidence>
<keyword evidence="10" id="KW-1185">Reference proteome</keyword>
<sequence length="383" mass="39557">MQTFIFAAALFSLVCPAISAPTTIVPISPTMGEVKPNSYIVKIKDDADKSTHISQLTRLLDRSNSFISYDYVTTLKGYAGTLRGEALSFIQSSNDVELIEPDHIVGINFSTSTPDMRRDHEVLARTDLDSDESSNGAGVDVYAIDTGVYVGHTCFDGRAKWGATFGGYANKDGNGHGTHTAATAAGSKYGVAPSASIIAVKVLSDSGQGPTSDVIAGVDWAIKAALISNRPSVVTMSLGGPASNALDSSVKKGIANGIHFTLAAGNDNKDAANSSPAHVAVANTIGAVDSRNVKARFSNYGAVVDVFAPGVNILSAWIGSPTASRSISGTSMATPYVAGILAATIGDYGNDSPASVSAALKSHGKRVVTGVSPPTTNMLAVRW</sequence>
<dbReference type="GO" id="GO:0006508">
    <property type="term" value="P:proteolysis"/>
    <property type="evidence" value="ECO:0007669"/>
    <property type="project" value="UniProtKB-KW"/>
</dbReference>
<dbReference type="InterPro" id="IPR037045">
    <property type="entry name" value="S8pro/Inhibitor_I9_sf"/>
</dbReference>
<evidence type="ECO:0000256" key="6">
    <source>
        <dbReference type="SAM" id="SignalP"/>
    </source>
</evidence>
<dbReference type="GO" id="GO:0004252">
    <property type="term" value="F:serine-type endopeptidase activity"/>
    <property type="evidence" value="ECO:0007669"/>
    <property type="project" value="UniProtKB-UniRule"/>
</dbReference>
<feature type="domain" description="Peptidase S8/S53" evidence="7">
    <location>
        <begin position="137"/>
        <end position="362"/>
    </location>
</feature>
<dbReference type="GO" id="GO:0005615">
    <property type="term" value="C:extracellular space"/>
    <property type="evidence" value="ECO:0007669"/>
    <property type="project" value="TreeGrafter"/>
</dbReference>
<dbReference type="InterPro" id="IPR036852">
    <property type="entry name" value="Peptidase_S8/S53_dom_sf"/>
</dbReference>
<evidence type="ECO:0000256" key="2">
    <source>
        <dbReference type="ARBA" id="ARBA00022670"/>
    </source>
</evidence>
<dbReference type="AlphaFoldDB" id="A0A067MNF2"/>
<proteinExistence type="inferred from homology"/>
<dbReference type="CDD" id="cd04077">
    <property type="entry name" value="Peptidases_S8_PCSK9_ProteinaseK_like"/>
    <property type="match status" value="1"/>
</dbReference>
<keyword evidence="6" id="KW-0732">Signal</keyword>
<dbReference type="Pfam" id="PF05922">
    <property type="entry name" value="Inhibitor_I9"/>
    <property type="match status" value="1"/>
</dbReference>
<dbReference type="Pfam" id="PF00082">
    <property type="entry name" value="Peptidase_S8"/>
    <property type="match status" value="1"/>
</dbReference>
<accession>A0A067MNF2</accession>
<feature type="signal peptide" evidence="6">
    <location>
        <begin position="1"/>
        <end position="19"/>
    </location>
</feature>
<gene>
    <name evidence="9" type="ORF">BOTBODRAFT_30466</name>
</gene>
<dbReference type="InterPro" id="IPR034193">
    <property type="entry name" value="PCSK9_ProteinaseK-like"/>
</dbReference>
<keyword evidence="3 5" id="KW-0378">Hydrolase</keyword>
<dbReference type="HOGENOM" id="CLU_011263_1_1_1"/>
<feature type="active site" description="Charge relay system" evidence="5">
    <location>
        <position position="176"/>
    </location>
</feature>
<evidence type="ECO:0008006" key="11">
    <source>
        <dbReference type="Google" id="ProtNLM"/>
    </source>
</evidence>
<keyword evidence="4 5" id="KW-0720">Serine protease</keyword>
<evidence type="ECO:0000256" key="1">
    <source>
        <dbReference type="ARBA" id="ARBA00011073"/>
    </source>
</evidence>
<evidence type="ECO:0000259" key="8">
    <source>
        <dbReference type="Pfam" id="PF05922"/>
    </source>
</evidence>
<evidence type="ECO:0000313" key="10">
    <source>
        <dbReference type="Proteomes" id="UP000027195"/>
    </source>
</evidence>
<dbReference type="OrthoDB" id="19448at2759"/>
<dbReference type="EMBL" id="KL198025">
    <property type="protein sequence ID" value="KDQ17084.1"/>
    <property type="molecule type" value="Genomic_DNA"/>
</dbReference>
<dbReference type="PRINTS" id="PR00723">
    <property type="entry name" value="SUBTILISIN"/>
</dbReference>
<feature type="active site" description="Charge relay system" evidence="5">
    <location>
        <position position="145"/>
    </location>
</feature>
<comment type="similarity">
    <text evidence="1 5">Belongs to the peptidase S8 family.</text>
</comment>
<evidence type="ECO:0000259" key="7">
    <source>
        <dbReference type="Pfam" id="PF00082"/>
    </source>
</evidence>
<dbReference type="STRING" id="930990.A0A067MNF2"/>
<organism evidence="9 10">
    <name type="scientific">Botryobasidium botryosum (strain FD-172 SS1)</name>
    <dbReference type="NCBI Taxonomy" id="930990"/>
    <lineage>
        <taxon>Eukaryota</taxon>
        <taxon>Fungi</taxon>
        <taxon>Dikarya</taxon>
        <taxon>Basidiomycota</taxon>
        <taxon>Agaricomycotina</taxon>
        <taxon>Agaricomycetes</taxon>
        <taxon>Cantharellales</taxon>
        <taxon>Botryobasidiaceae</taxon>
        <taxon>Botryobasidium</taxon>
    </lineage>
</organism>
<keyword evidence="2 5" id="KW-0645">Protease</keyword>
<dbReference type="SUPFAM" id="SSF52743">
    <property type="entry name" value="Subtilisin-like"/>
    <property type="match status" value="1"/>
</dbReference>
<dbReference type="InterPro" id="IPR015500">
    <property type="entry name" value="Peptidase_S8_subtilisin-rel"/>
</dbReference>
<reference evidence="10" key="1">
    <citation type="journal article" date="2014" name="Proc. Natl. Acad. Sci. U.S.A.">
        <title>Extensive sampling of basidiomycete genomes demonstrates inadequacy of the white-rot/brown-rot paradigm for wood decay fungi.</title>
        <authorList>
            <person name="Riley R."/>
            <person name="Salamov A.A."/>
            <person name="Brown D.W."/>
            <person name="Nagy L.G."/>
            <person name="Floudas D."/>
            <person name="Held B.W."/>
            <person name="Levasseur A."/>
            <person name="Lombard V."/>
            <person name="Morin E."/>
            <person name="Otillar R."/>
            <person name="Lindquist E.A."/>
            <person name="Sun H."/>
            <person name="LaButti K.M."/>
            <person name="Schmutz J."/>
            <person name="Jabbour D."/>
            <person name="Luo H."/>
            <person name="Baker S.E."/>
            <person name="Pisabarro A.G."/>
            <person name="Walton J.D."/>
            <person name="Blanchette R.A."/>
            <person name="Henrissat B."/>
            <person name="Martin F."/>
            <person name="Cullen D."/>
            <person name="Hibbett D.S."/>
            <person name="Grigoriev I.V."/>
        </authorList>
    </citation>
    <scope>NUCLEOTIDE SEQUENCE [LARGE SCALE GENOMIC DNA]</scope>
    <source>
        <strain evidence="10">FD-172 SS1</strain>
    </source>
</reference>
<feature type="chain" id="PRO_5001644845" description="Peptidase S8/S53 domain-containing protein" evidence="6">
    <location>
        <begin position="20"/>
        <end position="383"/>
    </location>
</feature>